<organism evidence="2 3">
    <name type="scientific">Clostridium paridis</name>
    <dbReference type="NCBI Taxonomy" id="2803863"/>
    <lineage>
        <taxon>Bacteria</taxon>
        <taxon>Bacillati</taxon>
        <taxon>Bacillota</taxon>
        <taxon>Clostridia</taxon>
        <taxon>Eubacteriales</taxon>
        <taxon>Clostridiaceae</taxon>
        <taxon>Clostridium</taxon>
    </lineage>
</organism>
<feature type="transmembrane region" description="Helical" evidence="1">
    <location>
        <begin position="12"/>
        <end position="31"/>
    </location>
</feature>
<evidence type="ECO:0000313" key="3">
    <source>
        <dbReference type="Proteomes" id="UP000623681"/>
    </source>
</evidence>
<keyword evidence="1" id="KW-0812">Transmembrane</keyword>
<name>A0A937FDV0_9CLOT</name>
<proteinExistence type="predicted"/>
<protein>
    <submittedName>
        <fullName evidence="2">Uncharacterized protein</fullName>
    </submittedName>
</protein>
<dbReference type="EMBL" id="JAESWA010000017">
    <property type="protein sequence ID" value="MBL4931030.1"/>
    <property type="molecule type" value="Genomic_DNA"/>
</dbReference>
<keyword evidence="1" id="KW-0472">Membrane</keyword>
<keyword evidence="3" id="KW-1185">Reference proteome</keyword>
<accession>A0A937FDV0</accession>
<reference evidence="2" key="1">
    <citation type="submission" date="2021-01" db="EMBL/GenBank/DDBJ databases">
        <title>Genome public.</title>
        <authorList>
            <person name="Liu C."/>
            <person name="Sun Q."/>
        </authorList>
    </citation>
    <scope>NUCLEOTIDE SEQUENCE</scope>
    <source>
        <strain evidence="2">YIM B02565</strain>
    </source>
</reference>
<dbReference type="Proteomes" id="UP000623681">
    <property type="component" value="Unassembled WGS sequence"/>
</dbReference>
<sequence>MKRYLACKKGQISAILLIYIMIFSILVVSIYKLVSINISKEYIYPFKENQIKTMGENDIKLINNYISQINKNTFKEKKDLEDFLKNNNIIAKSGENQVYYDIAQNKIIFIRKLEAGKLKYRFDFDYNDGEIYLIEDTYYEGVM</sequence>
<gene>
    <name evidence="2" type="ORF">JK634_04370</name>
</gene>
<comment type="caution">
    <text evidence="2">The sequence shown here is derived from an EMBL/GenBank/DDBJ whole genome shotgun (WGS) entry which is preliminary data.</text>
</comment>
<evidence type="ECO:0000313" key="2">
    <source>
        <dbReference type="EMBL" id="MBL4931030.1"/>
    </source>
</evidence>
<dbReference type="AlphaFoldDB" id="A0A937FDV0"/>
<keyword evidence="1" id="KW-1133">Transmembrane helix</keyword>
<dbReference type="RefSeq" id="WP_202766404.1">
    <property type="nucleotide sequence ID" value="NZ_JAESWA010000017.1"/>
</dbReference>
<evidence type="ECO:0000256" key="1">
    <source>
        <dbReference type="SAM" id="Phobius"/>
    </source>
</evidence>